<evidence type="ECO:0000313" key="11">
    <source>
        <dbReference type="Proteomes" id="UP000619457"/>
    </source>
</evidence>
<evidence type="ECO:0000256" key="4">
    <source>
        <dbReference type="ARBA" id="ARBA00022746"/>
    </source>
</evidence>
<name>A0A918UM99_9BACT</name>
<organism evidence="10 11">
    <name type="scientific">Echinicola pacifica</name>
    <dbReference type="NCBI Taxonomy" id="346377"/>
    <lineage>
        <taxon>Bacteria</taxon>
        <taxon>Pseudomonadati</taxon>
        <taxon>Bacteroidota</taxon>
        <taxon>Cytophagia</taxon>
        <taxon>Cytophagales</taxon>
        <taxon>Cyclobacteriaceae</taxon>
        <taxon>Echinicola</taxon>
    </lineage>
</organism>
<accession>A0A918UM99</accession>
<dbReference type="InterPro" id="IPR017825">
    <property type="entry name" value="Lycopene_cyclase_dom"/>
</dbReference>
<keyword evidence="6 8" id="KW-0472">Membrane</keyword>
<dbReference type="AlphaFoldDB" id="A0A918UM99"/>
<feature type="transmembrane region" description="Helical" evidence="8">
    <location>
        <begin position="135"/>
        <end position="152"/>
    </location>
</feature>
<evidence type="ECO:0000313" key="10">
    <source>
        <dbReference type="EMBL" id="GGZ20766.1"/>
    </source>
</evidence>
<gene>
    <name evidence="10" type="ORF">GCM10007049_11700</name>
</gene>
<evidence type="ECO:0000256" key="8">
    <source>
        <dbReference type="SAM" id="Phobius"/>
    </source>
</evidence>
<evidence type="ECO:0000256" key="5">
    <source>
        <dbReference type="ARBA" id="ARBA00022989"/>
    </source>
</evidence>
<dbReference type="GO" id="GO:0016117">
    <property type="term" value="P:carotenoid biosynthetic process"/>
    <property type="evidence" value="ECO:0007669"/>
    <property type="project" value="UniProtKB-KW"/>
</dbReference>
<feature type="transmembrane region" description="Helical" evidence="8">
    <location>
        <begin position="108"/>
        <end position="129"/>
    </location>
</feature>
<comment type="pathway">
    <text evidence="2">Carotenoid biosynthesis.</text>
</comment>
<dbReference type="GO" id="GO:0016020">
    <property type="term" value="C:membrane"/>
    <property type="evidence" value="ECO:0007669"/>
    <property type="project" value="UniProtKB-SubCell"/>
</dbReference>
<feature type="transmembrane region" description="Helical" evidence="8">
    <location>
        <begin position="161"/>
        <end position="182"/>
    </location>
</feature>
<feature type="transmembrane region" description="Helical" evidence="8">
    <location>
        <begin position="6"/>
        <end position="22"/>
    </location>
</feature>
<evidence type="ECO:0000256" key="2">
    <source>
        <dbReference type="ARBA" id="ARBA00004829"/>
    </source>
</evidence>
<dbReference type="Pfam" id="PF18916">
    <property type="entry name" value="Lycopene_cyc"/>
    <property type="match status" value="2"/>
</dbReference>
<dbReference type="GO" id="GO:0045436">
    <property type="term" value="F:lycopene beta cyclase activity"/>
    <property type="evidence" value="ECO:0007669"/>
    <property type="project" value="UniProtKB-ARBA"/>
</dbReference>
<evidence type="ECO:0000256" key="1">
    <source>
        <dbReference type="ARBA" id="ARBA00004141"/>
    </source>
</evidence>
<dbReference type="Proteomes" id="UP000619457">
    <property type="component" value="Unassembled WGS sequence"/>
</dbReference>
<keyword evidence="5 8" id="KW-1133">Transmembrane helix</keyword>
<dbReference type="RefSeq" id="WP_018472292.1">
    <property type="nucleotide sequence ID" value="NZ_BMWX01000002.1"/>
</dbReference>
<reference evidence="10" key="1">
    <citation type="journal article" date="2014" name="Int. J. Syst. Evol. Microbiol.">
        <title>Complete genome sequence of Corynebacterium casei LMG S-19264T (=DSM 44701T), isolated from a smear-ripened cheese.</title>
        <authorList>
            <consortium name="US DOE Joint Genome Institute (JGI-PGF)"/>
            <person name="Walter F."/>
            <person name="Albersmeier A."/>
            <person name="Kalinowski J."/>
            <person name="Ruckert C."/>
        </authorList>
    </citation>
    <scope>NUCLEOTIDE SEQUENCE</scope>
    <source>
        <strain evidence="10">KCTC 12368</strain>
    </source>
</reference>
<feature type="transmembrane region" description="Helical" evidence="8">
    <location>
        <begin position="34"/>
        <end position="51"/>
    </location>
</feature>
<sequence>MEKYLYLALNIGTIILPFLWSFDKKVSYFKKWFALWPAILLTAVFFLIWDYEFTQMGVWGFNAQYLSGIYLGPLPLEECLFFITVPYSCIFIYEVLKYYELKAPISETIAKYISQLLTLLLLAMAVIHYDLWYTSVNFAVTALVILTHLWFFKTRFLQRFYLFYLIHLIPFLLVNGALTGAFTPEPVVWYDDAENLGFRIFTIPVEDVFYSLAMMLMNISLYEYFLGRKTLRPSLS</sequence>
<keyword evidence="3 8" id="KW-0812">Transmembrane</keyword>
<evidence type="ECO:0000256" key="6">
    <source>
        <dbReference type="ARBA" id="ARBA00023136"/>
    </source>
</evidence>
<dbReference type="EMBL" id="BMWX01000002">
    <property type="protein sequence ID" value="GGZ20766.1"/>
    <property type="molecule type" value="Genomic_DNA"/>
</dbReference>
<proteinExistence type="predicted"/>
<reference evidence="10" key="2">
    <citation type="submission" date="2020-09" db="EMBL/GenBank/DDBJ databases">
        <authorList>
            <person name="Sun Q."/>
            <person name="Kim S."/>
        </authorList>
    </citation>
    <scope>NUCLEOTIDE SEQUENCE</scope>
    <source>
        <strain evidence="10">KCTC 12368</strain>
    </source>
</reference>
<dbReference type="GO" id="GO:0016872">
    <property type="term" value="F:intramolecular lyase activity"/>
    <property type="evidence" value="ECO:0007669"/>
    <property type="project" value="InterPro"/>
</dbReference>
<keyword evidence="11" id="KW-1185">Reference proteome</keyword>
<comment type="subcellular location">
    <subcellularLocation>
        <location evidence="1">Membrane</location>
        <topology evidence="1">Multi-pass membrane protein</topology>
    </subcellularLocation>
</comment>
<protein>
    <recommendedName>
        <fullName evidence="9">Lycopene cyclase domain-containing protein</fullName>
    </recommendedName>
</protein>
<feature type="transmembrane region" description="Helical" evidence="8">
    <location>
        <begin position="208"/>
        <end position="226"/>
    </location>
</feature>
<feature type="domain" description="Lycopene cyclase" evidence="9">
    <location>
        <begin position="4"/>
        <end position="96"/>
    </location>
</feature>
<keyword evidence="7" id="KW-0413">Isomerase</keyword>
<comment type="caution">
    <text evidence="10">The sequence shown here is derived from an EMBL/GenBank/DDBJ whole genome shotgun (WGS) entry which is preliminary data.</text>
</comment>
<feature type="domain" description="Lycopene cyclase" evidence="9">
    <location>
        <begin position="131"/>
        <end position="225"/>
    </location>
</feature>
<evidence type="ECO:0000256" key="7">
    <source>
        <dbReference type="ARBA" id="ARBA00023235"/>
    </source>
</evidence>
<evidence type="ECO:0000256" key="3">
    <source>
        <dbReference type="ARBA" id="ARBA00022692"/>
    </source>
</evidence>
<keyword evidence="4" id="KW-0125">Carotenoid biosynthesis</keyword>
<dbReference type="NCBIfam" id="TIGR03462">
    <property type="entry name" value="CarR_dom_SF"/>
    <property type="match status" value="2"/>
</dbReference>
<evidence type="ECO:0000259" key="9">
    <source>
        <dbReference type="Pfam" id="PF18916"/>
    </source>
</evidence>